<evidence type="ECO:0000256" key="1">
    <source>
        <dbReference type="SAM" id="Phobius"/>
    </source>
</evidence>
<dbReference type="WBParaSite" id="MhA1_Contig14.frz3.gene1">
    <property type="protein sequence ID" value="MhA1_Contig14.frz3.gene1"/>
    <property type="gene ID" value="MhA1_Contig14.frz3.gene1"/>
</dbReference>
<sequence>MSAAIFFNIANNFQGITPTIEWYMIVLGVIYVNIGVVGIVPIIYINSSDYRKAYHDEFKKLVKLVKRNNQVTVASNNIVVMSGPQIRQIRV</sequence>
<protein>
    <submittedName>
        <fullName evidence="3">Ion_trans domain-containing protein</fullName>
    </submittedName>
</protein>
<dbReference type="AlphaFoldDB" id="A0A1I8B629"/>
<keyword evidence="2" id="KW-1185">Reference proteome</keyword>
<feature type="transmembrane region" description="Helical" evidence="1">
    <location>
        <begin position="22"/>
        <end position="45"/>
    </location>
</feature>
<keyword evidence="1" id="KW-1133">Transmembrane helix</keyword>
<keyword evidence="1" id="KW-0812">Transmembrane</keyword>
<reference evidence="3" key="1">
    <citation type="submission" date="2016-11" db="UniProtKB">
        <authorList>
            <consortium name="WormBaseParasite"/>
        </authorList>
    </citation>
    <scope>IDENTIFICATION</scope>
</reference>
<evidence type="ECO:0000313" key="3">
    <source>
        <dbReference type="WBParaSite" id="MhA1_Contig14.frz3.gene1"/>
    </source>
</evidence>
<keyword evidence="1" id="KW-0472">Membrane</keyword>
<accession>A0A1I8B629</accession>
<proteinExistence type="predicted"/>
<dbReference type="Proteomes" id="UP000095281">
    <property type="component" value="Unplaced"/>
</dbReference>
<name>A0A1I8B629_MELHA</name>
<organism evidence="2 3">
    <name type="scientific">Meloidogyne hapla</name>
    <name type="common">Root-knot nematode worm</name>
    <dbReference type="NCBI Taxonomy" id="6305"/>
    <lineage>
        <taxon>Eukaryota</taxon>
        <taxon>Metazoa</taxon>
        <taxon>Ecdysozoa</taxon>
        <taxon>Nematoda</taxon>
        <taxon>Chromadorea</taxon>
        <taxon>Rhabditida</taxon>
        <taxon>Tylenchina</taxon>
        <taxon>Tylenchomorpha</taxon>
        <taxon>Tylenchoidea</taxon>
        <taxon>Meloidogynidae</taxon>
        <taxon>Meloidogyninae</taxon>
        <taxon>Meloidogyne</taxon>
    </lineage>
</organism>
<evidence type="ECO:0000313" key="2">
    <source>
        <dbReference type="Proteomes" id="UP000095281"/>
    </source>
</evidence>